<dbReference type="OrthoDB" id="5352000at2759"/>
<proteinExistence type="predicted"/>
<organism evidence="3 4">
    <name type="scientific">Parascedosporium putredinis</name>
    <dbReference type="NCBI Taxonomy" id="1442378"/>
    <lineage>
        <taxon>Eukaryota</taxon>
        <taxon>Fungi</taxon>
        <taxon>Dikarya</taxon>
        <taxon>Ascomycota</taxon>
        <taxon>Pezizomycotina</taxon>
        <taxon>Sordariomycetes</taxon>
        <taxon>Hypocreomycetidae</taxon>
        <taxon>Microascales</taxon>
        <taxon>Microascaceae</taxon>
        <taxon>Parascedosporium</taxon>
    </lineage>
</organism>
<protein>
    <recommendedName>
        <fullName evidence="5">Pre-mRNA splicing factor CLF1</fullName>
    </recommendedName>
</protein>
<accession>A0A9P1M8J3</accession>
<name>A0A9P1M8J3_9PEZI</name>
<feature type="compositionally biased region" description="Polar residues" evidence="1">
    <location>
        <begin position="701"/>
        <end position="725"/>
    </location>
</feature>
<evidence type="ECO:0008006" key="5">
    <source>
        <dbReference type="Google" id="ProtNLM"/>
    </source>
</evidence>
<feature type="region of interest" description="Disordered" evidence="1">
    <location>
        <begin position="417"/>
        <end position="442"/>
    </location>
</feature>
<comment type="caution">
    <text evidence="3">The sequence shown here is derived from an EMBL/GenBank/DDBJ whole genome shotgun (WGS) entry which is preliminary data.</text>
</comment>
<evidence type="ECO:0000256" key="2">
    <source>
        <dbReference type="SAM" id="Phobius"/>
    </source>
</evidence>
<keyword evidence="4" id="KW-1185">Reference proteome</keyword>
<dbReference type="AlphaFoldDB" id="A0A9P1M8J3"/>
<evidence type="ECO:0000256" key="1">
    <source>
        <dbReference type="SAM" id="MobiDB-lite"/>
    </source>
</evidence>
<evidence type="ECO:0000313" key="3">
    <source>
        <dbReference type="EMBL" id="CAI4213721.1"/>
    </source>
</evidence>
<dbReference type="Proteomes" id="UP000838763">
    <property type="component" value="Unassembled WGS sequence"/>
</dbReference>
<feature type="region of interest" description="Disordered" evidence="1">
    <location>
        <begin position="686"/>
        <end position="725"/>
    </location>
</feature>
<dbReference type="InterPro" id="IPR015915">
    <property type="entry name" value="Kelch-typ_b-propeller"/>
</dbReference>
<dbReference type="Gene3D" id="2.120.10.80">
    <property type="entry name" value="Kelch-type beta propeller"/>
    <property type="match status" value="1"/>
</dbReference>
<gene>
    <name evidence="3" type="ORF">PPNO1_LOCUS3464</name>
</gene>
<dbReference type="SUPFAM" id="SSF117281">
    <property type="entry name" value="Kelch motif"/>
    <property type="match status" value="1"/>
</dbReference>
<keyword evidence="2" id="KW-0472">Membrane</keyword>
<keyword evidence="2" id="KW-0812">Transmembrane</keyword>
<feature type="region of interest" description="Disordered" evidence="1">
    <location>
        <begin position="540"/>
        <end position="567"/>
    </location>
</feature>
<feature type="transmembrane region" description="Helical" evidence="2">
    <location>
        <begin position="387"/>
        <end position="410"/>
    </location>
</feature>
<keyword evidence="2" id="KW-1133">Transmembrane helix</keyword>
<feature type="region of interest" description="Disordered" evidence="1">
    <location>
        <begin position="631"/>
        <end position="672"/>
    </location>
</feature>
<sequence>MSAVPDPPVTLENVCGVIYDNALYVYSSSAFLRLSLKPGAEWEELAAGVAVNGGVCVGASAGNAARDGLYIVGGVGPDDGYNGLQKFTYSTGKWETLAPVTTDIKNRRWHGATYLKSSDSILVYAGTQNEAEAISSQTFTIGAQAPFDVTSFDSNAPTVLSPLVLPWSDSEAVMVGGGIENRRVMLFSKEAGGWRDSGATMADPIPKGAAEIKGLIMTGDDGSRSLYTFDMTQSPNLVRRIPLIDGAGAAISNAPTIIARNLENRQAKQDAALTYDKWPTYNDTLVPEDTRVNYAAATDSTGTVYFAGGNSDHALCIFDARENAWVNAAEVFTDQQVLGSSVSSSSSSSIATASPTVASTSTSAVNAASVTPESSTGEDDYPLGSNAILGIVLGSIVGIMLLLGLVLFLIRRKKNKSRANAPESDQGSSNMEKGGFDFEADLAPTGKQGGGGYFRGHQPQDSAGSYSSMAILMGKVNQQNKNISRKPSNGTVRSSVSSIYNKEFKSTISKPIPHESQLYAPQVRASPEPGDRVTVFGPSLTAKAAPPRPPRGDSALMNDSLEPARRSSGWNRYWSGGSALGILGFGNGKRGTVSSDQSSRYSDNKNRITQDSATVPPLHIEGRAELNRVNSGSPTVAHYPPRIPMREGMSGKIERPVSDASSGYSSGIPDSVPSIWDPAVKKPWGADRAPSSAYGDDSHGRFQSSLDPSSTANRGGSSAQSTPLAMSNTASDMSWLNLGSTAAAKAPRDTILMMMFSRHMIHMTNHGL</sequence>
<dbReference type="EMBL" id="CALLCH030000009">
    <property type="protein sequence ID" value="CAI4213721.1"/>
    <property type="molecule type" value="Genomic_DNA"/>
</dbReference>
<evidence type="ECO:0000313" key="4">
    <source>
        <dbReference type="Proteomes" id="UP000838763"/>
    </source>
</evidence>
<reference evidence="3" key="1">
    <citation type="submission" date="2022-11" db="EMBL/GenBank/DDBJ databases">
        <authorList>
            <person name="Scott C."/>
            <person name="Bruce N."/>
        </authorList>
    </citation>
    <scope>NUCLEOTIDE SEQUENCE</scope>
</reference>